<dbReference type="Proteomes" id="UP000595254">
    <property type="component" value="Chromosome"/>
</dbReference>
<feature type="transmembrane region" description="Helical" evidence="7">
    <location>
        <begin position="69"/>
        <end position="89"/>
    </location>
</feature>
<evidence type="ECO:0000256" key="1">
    <source>
        <dbReference type="ARBA" id="ARBA00004141"/>
    </source>
</evidence>
<evidence type="ECO:0000256" key="5">
    <source>
        <dbReference type="ARBA" id="ARBA00022989"/>
    </source>
</evidence>
<feature type="transmembrane region" description="Helical" evidence="7">
    <location>
        <begin position="95"/>
        <end position="115"/>
    </location>
</feature>
<feature type="transmembrane region" description="Helical" evidence="7">
    <location>
        <begin position="188"/>
        <end position="209"/>
    </location>
</feature>
<keyword evidence="4 7" id="KW-0812">Transmembrane</keyword>
<organism evidence="8 9">
    <name type="scientific">Peribacillus psychrosaccharolyticus</name>
    <name type="common">Bacillus psychrosaccharolyticus</name>
    <dbReference type="NCBI Taxonomy" id="1407"/>
    <lineage>
        <taxon>Bacteria</taxon>
        <taxon>Bacillati</taxon>
        <taxon>Bacillota</taxon>
        <taxon>Bacilli</taxon>
        <taxon>Bacillales</taxon>
        <taxon>Bacillaceae</taxon>
        <taxon>Peribacillus</taxon>
    </lineage>
</organism>
<protein>
    <submittedName>
        <fullName evidence="8">Purine/pyrimidine permease</fullName>
    </submittedName>
</protein>
<comment type="subcellular location">
    <subcellularLocation>
        <location evidence="1">Membrane</location>
        <topology evidence="1">Multi-pass membrane protein</topology>
    </subcellularLocation>
</comment>
<dbReference type="EMBL" id="CP068053">
    <property type="protein sequence ID" value="QQT01346.1"/>
    <property type="molecule type" value="Genomic_DNA"/>
</dbReference>
<evidence type="ECO:0000256" key="6">
    <source>
        <dbReference type="ARBA" id="ARBA00023136"/>
    </source>
</evidence>
<dbReference type="PANTHER" id="PTHR42810:SF1">
    <property type="entry name" value="PURINE PERMEASE YWDJ-RELATED"/>
    <property type="match status" value="1"/>
</dbReference>
<dbReference type="Pfam" id="PF00860">
    <property type="entry name" value="Xan_ur_permease"/>
    <property type="match status" value="1"/>
</dbReference>
<dbReference type="PANTHER" id="PTHR42810">
    <property type="entry name" value="PURINE PERMEASE C1399.01C-RELATED"/>
    <property type="match status" value="1"/>
</dbReference>
<feature type="transmembrane region" description="Helical" evidence="7">
    <location>
        <begin position="229"/>
        <end position="250"/>
    </location>
</feature>
<evidence type="ECO:0000313" key="9">
    <source>
        <dbReference type="Proteomes" id="UP000595254"/>
    </source>
</evidence>
<keyword evidence="3" id="KW-0813">Transport</keyword>
<sequence>MKNLVSAFQWVAFVMASSIVAPIAVADLFGLSGADAAEFVQRTIFVLGVAGLLQVTLGHKLPINEGPAGLWWGVFALYAGMSTTLFATATETLQALQGAMLMSGVLFILLSLAGLIDKISKLFTPVVTGIYILLLVMQLSKSFLNGMLGVGYNSSGVDLKIAALSLVTVLFTFYVTRHKLDAIRQYGVLIALIFGWALFAIFGAARPITSSHQSIISLPKMFVFGEPHFDFGMIMTSIFVTLLLLTNMIASVRVVENLMKSLGIIQNKVSLKKGGFVTGVNQLIGGLFSAIGPVPISGAAGFIATTRITSRLPFILGAVLIIGFSLFPSIMNIFSSLPVPVGYSVTFVVFASMIGMAFSDFDKEADSARVRSVIGVSLLCGVGVMFVPSEAFKGISPIVTSLLSNGLIFGTIIAIITDQWLLFISKKRALR</sequence>
<evidence type="ECO:0000313" key="8">
    <source>
        <dbReference type="EMBL" id="QQT01346.1"/>
    </source>
</evidence>
<evidence type="ECO:0000256" key="3">
    <source>
        <dbReference type="ARBA" id="ARBA00022448"/>
    </source>
</evidence>
<keyword evidence="6 7" id="KW-0472">Membrane</keyword>
<dbReference type="InterPro" id="IPR006043">
    <property type="entry name" value="NCS2"/>
</dbReference>
<dbReference type="GO" id="GO:0042907">
    <property type="term" value="F:xanthine transmembrane transporter activity"/>
    <property type="evidence" value="ECO:0007669"/>
    <property type="project" value="TreeGrafter"/>
</dbReference>
<gene>
    <name evidence="8" type="ORF">I6J18_05620</name>
</gene>
<dbReference type="GO" id="GO:0005886">
    <property type="term" value="C:plasma membrane"/>
    <property type="evidence" value="ECO:0007669"/>
    <property type="project" value="TreeGrafter"/>
</dbReference>
<feature type="transmembrane region" description="Helical" evidence="7">
    <location>
        <begin position="407"/>
        <end position="425"/>
    </location>
</feature>
<reference evidence="8 9" key="1">
    <citation type="submission" date="2021-01" db="EMBL/GenBank/DDBJ databases">
        <title>FDA dAtabase for Regulatory Grade micrObial Sequences (FDA-ARGOS): Supporting development and validation of Infectious Disease Dx tests.</title>
        <authorList>
            <person name="Nelson B."/>
            <person name="Plummer A."/>
            <person name="Tallon L."/>
            <person name="Sadzewicz L."/>
            <person name="Zhao X."/>
            <person name="Boylan J."/>
            <person name="Ott S."/>
            <person name="Bowen H."/>
            <person name="Vavikolanu K."/>
            <person name="Mehta A."/>
            <person name="Aluvathingal J."/>
            <person name="Nadendla S."/>
            <person name="Myers T."/>
            <person name="Yan Y."/>
            <person name="Sichtig H."/>
        </authorList>
    </citation>
    <scope>NUCLEOTIDE SEQUENCE [LARGE SCALE GENOMIC DNA]</scope>
    <source>
        <strain evidence="8 9">FDAARGOS_1161</strain>
    </source>
</reference>
<feature type="transmembrane region" description="Helical" evidence="7">
    <location>
        <begin position="36"/>
        <end position="57"/>
    </location>
</feature>
<feature type="transmembrane region" description="Helical" evidence="7">
    <location>
        <begin position="159"/>
        <end position="176"/>
    </location>
</feature>
<name>A0A974S1B0_PERPY</name>
<dbReference type="NCBIfam" id="NF037981">
    <property type="entry name" value="NCS2_1"/>
    <property type="match status" value="1"/>
</dbReference>
<evidence type="ECO:0000256" key="2">
    <source>
        <dbReference type="ARBA" id="ARBA00008821"/>
    </source>
</evidence>
<evidence type="ECO:0000256" key="7">
    <source>
        <dbReference type="SAM" id="Phobius"/>
    </source>
</evidence>
<dbReference type="AlphaFoldDB" id="A0A974S1B0"/>
<feature type="transmembrane region" description="Helical" evidence="7">
    <location>
        <begin position="370"/>
        <end position="387"/>
    </location>
</feature>
<feature type="transmembrane region" description="Helical" evidence="7">
    <location>
        <begin position="340"/>
        <end position="358"/>
    </location>
</feature>
<keyword evidence="5 7" id="KW-1133">Transmembrane helix</keyword>
<proteinExistence type="inferred from homology"/>
<feature type="transmembrane region" description="Helical" evidence="7">
    <location>
        <begin position="312"/>
        <end position="334"/>
    </location>
</feature>
<accession>A0A974S1B0</accession>
<feature type="transmembrane region" description="Helical" evidence="7">
    <location>
        <begin position="122"/>
        <end position="139"/>
    </location>
</feature>
<keyword evidence="9" id="KW-1185">Reference proteome</keyword>
<evidence type="ECO:0000256" key="4">
    <source>
        <dbReference type="ARBA" id="ARBA00022692"/>
    </source>
</evidence>
<dbReference type="KEGG" id="ppsr:I6J18_05620"/>
<dbReference type="RefSeq" id="WP_040373090.1">
    <property type="nucleotide sequence ID" value="NZ_CP068053.1"/>
</dbReference>
<comment type="similarity">
    <text evidence="2">Belongs to the nucleobase:cation symporter-2 (NCS2) (TC 2.A.40) family.</text>
</comment>